<evidence type="ECO:0000256" key="10">
    <source>
        <dbReference type="ARBA" id="ARBA00029997"/>
    </source>
</evidence>
<evidence type="ECO:0000256" key="5">
    <source>
        <dbReference type="ARBA" id="ARBA00022816"/>
    </source>
</evidence>
<comment type="similarity">
    <text evidence="2">Belongs to the Nup35 family.</text>
</comment>
<evidence type="ECO:0000256" key="4">
    <source>
        <dbReference type="ARBA" id="ARBA00022448"/>
    </source>
</evidence>
<dbReference type="WBParaSite" id="L893_g3152.t1">
    <property type="protein sequence ID" value="L893_g3152.t1"/>
    <property type="gene ID" value="L893_g3152"/>
</dbReference>
<reference evidence="16" key="1">
    <citation type="submission" date="2016-11" db="UniProtKB">
        <authorList>
            <consortium name="WormBaseParasite"/>
        </authorList>
    </citation>
    <scope>IDENTIFICATION</scope>
</reference>
<keyword evidence="7" id="KW-0811">Translocation</keyword>
<feature type="region of interest" description="Disordered" evidence="13">
    <location>
        <begin position="280"/>
        <end position="309"/>
    </location>
</feature>
<evidence type="ECO:0000259" key="14">
    <source>
        <dbReference type="PROSITE" id="PS51472"/>
    </source>
</evidence>
<dbReference type="Proteomes" id="UP000095287">
    <property type="component" value="Unplaced"/>
</dbReference>
<evidence type="ECO:0000256" key="6">
    <source>
        <dbReference type="ARBA" id="ARBA00022927"/>
    </source>
</evidence>
<dbReference type="Gene3D" id="3.30.70.330">
    <property type="match status" value="1"/>
</dbReference>
<dbReference type="InterPro" id="IPR012677">
    <property type="entry name" value="Nucleotide-bd_a/b_plait_sf"/>
</dbReference>
<evidence type="ECO:0000256" key="7">
    <source>
        <dbReference type="ARBA" id="ARBA00023010"/>
    </source>
</evidence>
<evidence type="ECO:0000313" key="15">
    <source>
        <dbReference type="Proteomes" id="UP000095287"/>
    </source>
</evidence>
<dbReference type="PANTHER" id="PTHR21527">
    <property type="entry name" value="NUCLEOPORIN NUP35"/>
    <property type="match status" value="1"/>
</dbReference>
<dbReference type="GO" id="GO:0051028">
    <property type="term" value="P:mRNA transport"/>
    <property type="evidence" value="ECO:0007669"/>
    <property type="project" value="UniProtKB-UniRule"/>
</dbReference>
<dbReference type="PROSITE" id="PS51472">
    <property type="entry name" value="RRM_NUP35"/>
    <property type="match status" value="1"/>
</dbReference>
<dbReference type="InterPro" id="IPR035979">
    <property type="entry name" value="RBD_domain_sf"/>
</dbReference>
<evidence type="ECO:0000256" key="1">
    <source>
        <dbReference type="ARBA" id="ARBA00004567"/>
    </source>
</evidence>
<dbReference type="AlphaFoldDB" id="A0A1I8A018"/>
<dbReference type="GO" id="GO:0003676">
    <property type="term" value="F:nucleic acid binding"/>
    <property type="evidence" value="ECO:0007669"/>
    <property type="project" value="InterPro"/>
</dbReference>
<dbReference type="Pfam" id="PF05172">
    <property type="entry name" value="RRM_Nup35"/>
    <property type="match status" value="1"/>
</dbReference>
<keyword evidence="5 12" id="KW-0509">mRNA transport</keyword>
<dbReference type="GO" id="GO:0006607">
    <property type="term" value="P:NLS-bearing protein import into nucleus"/>
    <property type="evidence" value="ECO:0007669"/>
    <property type="project" value="TreeGrafter"/>
</dbReference>
<dbReference type="GO" id="GO:0044615">
    <property type="term" value="C:nuclear pore nuclear basket"/>
    <property type="evidence" value="ECO:0007669"/>
    <property type="project" value="TreeGrafter"/>
</dbReference>
<dbReference type="GO" id="GO:0006999">
    <property type="term" value="P:nuclear pore organization"/>
    <property type="evidence" value="ECO:0007669"/>
    <property type="project" value="TreeGrafter"/>
</dbReference>
<keyword evidence="15" id="KW-1185">Reference proteome</keyword>
<evidence type="ECO:0000256" key="12">
    <source>
        <dbReference type="PROSITE-ProRule" id="PRU00804"/>
    </source>
</evidence>
<sequence>MYSRDLPQRMSPEPMSYNGTEGGLENSFTQRNQPAIRSSEVVTPSFLFGNREKRRSVLTAPNQRTPGRIPPPASKTVTWSPAVTHATASPRASTIYESDAEMPATTASPAPFRPPRVVPGGPPLRSLGDDELLGRSQIHEASSMESLADDDKEPMAFEKEDEMQDDTENEHEFWVKVIGHKADETDEIIKFFGRHGSLVSYKIPEDGNWIWIRYSSPLHANQALGRNGRFYRPNTLLAVFPCTEKDAPYSSSGNAASQSQPLSTSHMATRYCDVFERSERPTLEDSTLPTSSLETSSLNTTSQRPGIRSLSTNYRTSVNSSVNAKAFPQKSANDSLFDKVWNFIAP</sequence>
<proteinExistence type="inferred from homology"/>
<keyword evidence="9 12" id="KW-0539">Nucleus</keyword>
<evidence type="ECO:0000313" key="16">
    <source>
        <dbReference type="WBParaSite" id="L893_g3152.t1"/>
    </source>
</evidence>
<protein>
    <recommendedName>
        <fullName evidence="3">Nucleoporin NUP35</fullName>
    </recommendedName>
    <alternativeName>
        <fullName evidence="11">35 kDa nucleoporin</fullName>
    </alternativeName>
    <alternativeName>
        <fullName evidence="10">Nucleoporin NUP53</fullName>
    </alternativeName>
</protein>
<organism evidence="15 16">
    <name type="scientific">Steinernema glaseri</name>
    <dbReference type="NCBI Taxonomy" id="37863"/>
    <lineage>
        <taxon>Eukaryota</taxon>
        <taxon>Metazoa</taxon>
        <taxon>Ecdysozoa</taxon>
        <taxon>Nematoda</taxon>
        <taxon>Chromadorea</taxon>
        <taxon>Rhabditida</taxon>
        <taxon>Tylenchina</taxon>
        <taxon>Panagrolaimomorpha</taxon>
        <taxon>Strongyloidoidea</taxon>
        <taxon>Steinernematidae</taxon>
        <taxon>Steinernema</taxon>
    </lineage>
</organism>
<comment type="subcellular location">
    <subcellularLocation>
        <location evidence="1">Nucleus</location>
        <location evidence="1">Nuclear pore complex</location>
    </subcellularLocation>
</comment>
<dbReference type="PANTHER" id="PTHR21527:SF6">
    <property type="entry name" value="NUCLEOPORIN NUP35"/>
    <property type="match status" value="1"/>
</dbReference>
<evidence type="ECO:0000256" key="9">
    <source>
        <dbReference type="ARBA" id="ARBA00023242"/>
    </source>
</evidence>
<accession>A0A1I8A018</accession>
<dbReference type="InterPro" id="IPR007846">
    <property type="entry name" value="RRM_NUP35_dom"/>
</dbReference>
<evidence type="ECO:0000256" key="8">
    <source>
        <dbReference type="ARBA" id="ARBA00023132"/>
    </source>
</evidence>
<evidence type="ECO:0000256" key="2">
    <source>
        <dbReference type="ARBA" id="ARBA00009454"/>
    </source>
</evidence>
<keyword evidence="8 12" id="KW-0906">Nuclear pore complex</keyword>
<name>A0A1I8A018_9BILA</name>
<keyword evidence="4 12" id="KW-0813">Transport</keyword>
<feature type="region of interest" description="Disordered" evidence="13">
    <location>
        <begin position="1"/>
        <end position="128"/>
    </location>
</feature>
<feature type="compositionally biased region" description="Polar residues" evidence="13">
    <location>
        <begin position="26"/>
        <end position="42"/>
    </location>
</feature>
<feature type="compositionally biased region" description="Low complexity" evidence="13">
    <location>
        <begin position="284"/>
        <end position="302"/>
    </location>
</feature>
<dbReference type="SUPFAM" id="SSF54928">
    <property type="entry name" value="RNA-binding domain, RBD"/>
    <property type="match status" value="1"/>
</dbReference>
<dbReference type="GO" id="GO:0017056">
    <property type="term" value="F:structural constituent of nuclear pore"/>
    <property type="evidence" value="ECO:0007669"/>
    <property type="project" value="TreeGrafter"/>
</dbReference>
<evidence type="ECO:0000256" key="3">
    <source>
        <dbReference type="ARBA" id="ARBA00016439"/>
    </source>
</evidence>
<keyword evidence="6" id="KW-0653">Protein transport</keyword>
<dbReference type="GO" id="GO:0044613">
    <property type="term" value="C:nuclear pore central transport channel"/>
    <property type="evidence" value="ECO:0007669"/>
    <property type="project" value="TreeGrafter"/>
</dbReference>
<feature type="compositionally biased region" description="Pro residues" evidence="13">
    <location>
        <begin position="111"/>
        <end position="122"/>
    </location>
</feature>
<evidence type="ECO:0000256" key="11">
    <source>
        <dbReference type="ARBA" id="ARBA00030250"/>
    </source>
</evidence>
<feature type="domain" description="RRM Nup35-type" evidence="14">
    <location>
        <begin position="169"/>
        <end position="249"/>
    </location>
</feature>
<feature type="compositionally biased region" description="Polar residues" evidence="13">
    <location>
        <begin position="75"/>
        <end position="96"/>
    </location>
</feature>
<dbReference type="GO" id="GO:0005543">
    <property type="term" value="F:phospholipid binding"/>
    <property type="evidence" value="ECO:0007669"/>
    <property type="project" value="TreeGrafter"/>
</dbReference>
<evidence type="ECO:0000256" key="13">
    <source>
        <dbReference type="SAM" id="MobiDB-lite"/>
    </source>
</evidence>